<dbReference type="VEuPathDB" id="FungiDB:LEMA_P035780.1"/>
<gene>
    <name evidence="1" type="ORF">LEMA_P035780.1</name>
</gene>
<dbReference type="eggNOG" id="ENOG502TG4J">
    <property type="taxonomic scope" value="Eukaryota"/>
</dbReference>
<name>E4ZRQ7_LEPMJ</name>
<evidence type="ECO:0000313" key="2">
    <source>
        <dbReference type="Proteomes" id="UP000002668"/>
    </source>
</evidence>
<proteinExistence type="predicted"/>
<dbReference type="InParanoid" id="E4ZRQ7"/>
<dbReference type="OrthoDB" id="3665793at2759"/>
<evidence type="ECO:0000313" key="1">
    <source>
        <dbReference type="EMBL" id="CBX93904.1"/>
    </source>
</evidence>
<dbReference type="AlphaFoldDB" id="E4ZRQ7"/>
<dbReference type="Proteomes" id="UP000002668">
    <property type="component" value="Genome"/>
</dbReference>
<protein>
    <submittedName>
        <fullName evidence="1">Predicted protein</fullName>
    </submittedName>
</protein>
<accession>E4ZRQ7</accession>
<keyword evidence="2" id="KW-1185">Reference proteome</keyword>
<dbReference type="EMBL" id="FP929116">
    <property type="protein sequence ID" value="CBX93904.1"/>
    <property type="molecule type" value="Genomic_DNA"/>
</dbReference>
<dbReference type="GeneID" id="13284661"/>
<dbReference type="HOGENOM" id="CLU_1372430_0_0_1"/>
<organism evidence="2">
    <name type="scientific">Leptosphaeria maculans (strain JN3 / isolate v23.1.3 / race Av1-4-5-6-7-8)</name>
    <name type="common">Blackleg fungus</name>
    <name type="synonym">Phoma lingam</name>
    <dbReference type="NCBI Taxonomy" id="985895"/>
    <lineage>
        <taxon>Eukaryota</taxon>
        <taxon>Fungi</taxon>
        <taxon>Dikarya</taxon>
        <taxon>Ascomycota</taxon>
        <taxon>Pezizomycotina</taxon>
        <taxon>Dothideomycetes</taxon>
        <taxon>Pleosporomycetidae</taxon>
        <taxon>Pleosporales</taxon>
        <taxon>Pleosporineae</taxon>
        <taxon>Leptosphaeriaceae</taxon>
        <taxon>Plenodomus</taxon>
        <taxon>Plenodomus lingam/Leptosphaeria maculans species complex</taxon>
    </lineage>
</organism>
<reference evidence="2" key="1">
    <citation type="journal article" date="2011" name="Nat. Commun.">
        <title>Effector diversification within compartments of the Leptosphaeria maculans genome affected by Repeat-Induced Point mutations.</title>
        <authorList>
            <person name="Rouxel T."/>
            <person name="Grandaubert J."/>
            <person name="Hane J.K."/>
            <person name="Hoede C."/>
            <person name="van de Wouw A.P."/>
            <person name="Couloux A."/>
            <person name="Dominguez V."/>
            <person name="Anthouard V."/>
            <person name="Bally P."/>
            <person name="Bourras S."/>
            <person name="Cozijnsen A.J."/>
            <person name="Ciuffetti L.M."/>
            <person name="Degrave A."/>
            <person name="Dilmaghani A."/>
            <person name="Duret L."/>
            <person name="Fudal I."/>
            <person name="Goodwin S.B."/>
            <person name="Gout L."/>
            <person name="Glaser N."/>
            <person name="Linglin J."/>
            <person name="Kema G.H.J."/>
            <person name="Lapalu N."/>
            <person name="Lawrence C.B."/>
            <person name="May K."/>
            <person name="Meyer M."/>
            <person name="Ollivier B."/>
            <person name="Poulain J."/>
            <person name="Schoch C.L."/>
            <person name="Simon A."/>
            <person name="Spatafora J.W."/>
            <person name="Stachowiak A."/>
            <person name="Turgeon B.G."/>
            <person name="Tyler B.M."/>
            <person name="Vincent D."/>
            <person name="Weissenbach J."/>
            <person name="Amselem J."/>
            <person name="Quesneville H."/>
            <person name="Oliver R.P."/>
            <person name="Wincker P."/>
            <person name="Balesdent M.-H."/>
            <person name="Howlett B.J."/>
        </authorList>
    </citation>
    <scope>NUCLEOTIDE SEQUENCE [LARGE SCALE GENOMIC DNA]</scope>
    <source>
        <strain evidence="2">JN3 / isolate v23.1.3 / race Av1-4-5-6-7-8</strain>
    </source>
</reference>
<sequence length="199" mass="22719">MTNGAATKSQNFHLVIDRYSDPVEPNIHWTNAPWEPVDTNRVGFSKHSLFLGHIKRRGIWYKVSARLNDASHIKICLPEGVLPNAEIPNIEFAGFWRLLVRVDEPRPKLPELKTLCHYYFLAAGHVEVRDRGDAWHVAFNKACEMLWDGAGSHVRDEEMLSRNLQRLLVDAASNYPSWALSVEGEVAAAWPGYKKGWKF</sequence>
<dbReference type="RefSeq" id="XP_003837344.1">
    <property type="nucleotide sequence ID" value="XM_003837296.1"/>
</dbReference>